<dbReference type="Proteomes" id="UP000192380">
    <property type="component" value="Chromosome"/>
</dbReference>
<dbReference type="KEGG" id="pstw:DSJ_15645"/>
<evidence type="ECO:0000313" key="4">
    <source>
        <dbReference type="Proteomes" id="UP000192380"/>
    </source>
</evidence>
<evidence type="ECO:0000313" key="3">
    <source>
        <dbReference type="Proteomes" id="UP000005050"/>
    </source>
</evidence>
<dbReference type="EMBL" id="AHIE01000019">
    <property type="protein sequence ID" value="EHU00100.1"/>
    <property type="molecule type" value="Genomic_DNA"/>
</dbReference>
<dbReference type="AlphaFoldDB" id="H3REC4"/>
<accession>H3REC4</accession>
<organism evidence="2 3">
    <name type="scientific">Pantoea stewartii subsp. stewartii DC283</name>
    <dbReference type="NCBI Taxonomy" id="660596"/>
    <lineage>
        <taxon>Bacteria</taxon>
        <taxon>Pseudomonadati</taxon>
        <taxon>Pseudomonadota</taxon>
        <taxon>Gammaproteobacteria</taxon>
        <taxon>Enterobacterales</taxon>
        <taxon>Erwiniaceae</taxon>
        <taxon>Pantoea</taxon>
    </lineage>
</organism>
<sequence>MSFIMTFTGKHIDFRNISENSFSIEDIATALSNTCRFAGHLENFYSVAQHSVHCSELVAPELAFEALMHDAAEAYLGDVTAPLKALLPDYRRIEKQVETAIRQKYKLPQQQTPAVKRADLIMLATERRDFGMDDGTPWVMLDGIAPASFVIEPMPPRQAKALFIKQFFKLGGLSNIPLEDWR</sequence>
<dbReference type="EMBL" id="CP017581">
    <property type="protein sequence ID" value="ARF50630.1"/>
    <property type="molecule type" value="Genomic_DNA"/>
</dbReference>
<evidence type="ECO:0000313" key="2">
    <source>
        <dbReference type="EMBL" id="EHU00100.1"/>
    </source>
</evidence>
<protein>
    <submittedName>
        <fullName evidence="2">Phage protein</fullName>
    </submittedName>
</protein>
<reference evidence="2" key="2">
    <citation type="submission" date="2012-01" db="EMBL/GenBank/DDBJ databases">
        <authorList>
            <person name="Biehl B.S."/>
            <person name="Ding Y."/>
            <person name="Dugan-Rocha S.P."/>
            <person name="Gibbs R.A."/>
            <person name="Glasner J.D."/>
            <person name="Kovar C."/>
            <person name="Muzny D.M."/>
            <person name="Neeno-Eckwall E.C."/>
            <person name="Perna N.T."/>
            <person name="Qin X."/>
            <person name="von Bodman S.B."/>
            <person name="Weinstock G.M."/>
        </authorList>
    </citation>
    <scope>NUCLEOTIDE SEQUENCE</scope>
    <source>
        <strain evidence="2">DC283</strain>
    </source>
</reference>
<dbReference type="Gene3D" id="1.10.3210.10">
    <property type="entry name" value="Hypothetical protein af1432"/>
    <property type="match status" value="1"/>
</dbReference>
<dbReference type="SUPFAM" id="SSF109604">
    <property type="entry name" value="HD-domain/PDEase-like"/>
    <property type="match status" value="1"/>
</dbReference>
<dbReference type="Proteomes" id="UP000005050">
    <property type="component" value="Unassembled WGS sequence"/>
</dbReference>
<proteinExistence type="predicted"/>
<dbReference type="STRING" id="660596.DSJ_15645"/>
<dbReference type="RefSeq" id="WP_006119790.1">
    <property type="nucleotide sequence ID" value="NZ_AHIE01000019.1"/>
</dbReference>
<evidence type="ECO:0000313" key="1">
    <source>
        <dbReference type="EMBL" id="ARF50630.1"/>
    </source>
</evidence>
<keyword evidence="4" id="KW-1185">Reference proteome</keyword>
<reference evidence="2 3" key="1">
    <citation type="journal article" date="2012" name="Mol. Microbiol.">
        <title>The genetic and structural basis of two distinct terminal side branch residues in stewartan and amylovoran exopolysaccharides and their potential role in host adaptation.</title>
        <authorList>
            <person name="Wang X."/>
            <person name="Yang F."/>
            <person name="von Bodman S.B."/>
        </authorList>
    </citation>
    <scope>NUCLEOTIDE SEQUENCE [LARGE SCALE GENOMIC DNA]</scope>
    <source>
        <strain evidence="2 3">DC283</strain>
    </source>
</reference>
<dbReference type="PATRIC" id="fig|660596.6.peg.2451"/>
<gene>
    <name evidence="2" type="ORF">CKS_2342</name>
    <name evidence="1" type="ORF">DSJ_15645</name>
</gene>
<dbReference type="OrthoDB" id="1099791at2"/>
<reference evidence="1 4" key="3">
    <citation type="submission" date="2016-10" db="EMBL/GenBank/DDBJ databases">
        <title>Complete Genome Assembly of Pantoea stewartii subsp. stewartii DC283, a Corn Pathogen.</title>
        <authorList>
            <person name="Duong D.A."/>
            <person name="Stevens A.M."/>
            <person name="Jensen R.V."/>
        </authorList>
    </citation>
    <scope>NUCLEOTIDE SEQUENCE [LARGE SCALE GENOMIC DNA]</scope>
    <source>
        <strain evidence="1 4">DC283</strain>
    </source>
</reference>
<name>H3REC4_PANSE</name>